<sequence length="62" mass="7313">MICILKKDIKKCLKHDLALPAQKIDTPERFGVLKIEKANFWLPVNTVQDLKRADKYLKKLYK</sequence>
<reference evidence="1 2" key="1">
    <citation type="journal article" date="2016" name="Nat. Commun.">
        <title>Thousands of microbial genomes shed light on interconnected biogeochemical processes in an aquifer system.</title>
        <authorList>
            <person name="Anantharaman K."/>
            <person name="Brown C.T."/>
            <person name="Hug L.A."/>
            <person name="Sharon I."/>
            <person name="Castelle C.J."/>
            <person name="Probst A.J."/>
            <person name="Thomas B.C."/>
            <person name="Singh A."/>
            <person name="Wilkins M.J."/>
            <person name="Karaoz U."/>
            <person name="Brodie E.L."/>
            <person name="Williams K.H."/>
            <person name="Hubbard S.S."/>
            <person name="Banfield J.F."/>
        </authorList>
    </citation>
    <scope>NUCLEOTIDE SEQUENCE [LARGE SCALE GENOMIC DNA]</scope>
</reference>
<evidence type="ECO:0000313" key="1">
    <source>
        <dbReference type="EMBL" id="OGZ38027.1"/>
    </source>
</evidence>
<gene>
    <name evidence="1" type="ORF">A3A94_02755</name>
</gene>
<dbReference type="AlphaFoldDB" id="A0A1G2FJM7"/>
<evidence type="ECO:0000313" key="2">
    <source>
        <dbReference type="Proteomes" id="UP000178787"/>
    </source>
</evidence>
<comment type="caution">
    <text evidence="1">The sequence shown here is derived from an EMBL/GenBank/DDBJ whole genome shotgun (WGS) entry which is preliminary data.</text>
</comment>
<accession>A0A1G2FJM7</accession>
<dbReference type="EMBL" id="MHNE01000027">
    <property type="protein sequence ID" value="OGZ38027.1"/>
    <property type="molecule type" value="Genomic_DNA"/>
</dbReference>
<dbReference type="Proteomes" id="UP000178787">
    <property type="component" value="Unassembled WGS sequence"/>
</dbReference>
<organism evidence="1 2">
    <name type="scientific">Candidatus Portnoybacteria bacterium RIFCSPLOWO2_01_FULL_43_11</name>
    <dbReference type="NCBI Taxonomy" id="1802000"/>
    <lineage>
        <taxon>Bacteria</taxon>
        <taxon>Candidatus Portnoyibacteriota</taxon>
    </lineage>
</organism>
<protein>
    <submittedName>
        <fullName evidence="1">Uncharacterized protein</fullName>
    </submittedName>
</protein>
<proteinExistence type="predicted"/>
<name>A0A1G2FJM7_9BACT</name>
<dbReference type="STRING" id="1802000.A3A94_02755"/>